<feature type="transmembrane region" description="Helical" evidence="4">
    <location>
        <begin position="27"/>
        <end position="46"/>
    </location>
</feature>
<feature type="transmembrane region" description="Helical" evidence="4">
    <location>
        <begin position="82"/>
        <end position="99"/>
    </location>
</feature>
<evidence type="ECO:0000259" key="5">
    <source>
        <dbReference type="PROSITE" id="PS50887"/>
    </source>
</evidence>
<dbReference type="InterPro" id="IPR043128">
    <property type="entry name" value="Rev_trsase/Diguanyl_cyclase"/>
</dbReference>
<evidence type="ECO:0000256" key="3">
    <source>
        <dbReference type="ARBA" id="ARBA00034247"/>
    </source>
</evidence>
<keyword evidence="4" id="KW-0472">Membrane</keyword>
<dbReference type="PANTHER" id="PTHR45138:SF9">
    <property type="entry name" value="DIGUANYLATE CYCLASE DGCM-RELATED"/>
    <property type="match status" value="1"/>
</dbReference>
<dbReference type="EC" id="2.7.7.65" evidence="2"/>
<accession>A0A4U6R5C2</accession>
<dbReference type="Proteomes" id="UP000308488">
    <property type="component" value="Unassembled WGS sequence"/>
</dbReference>
<dbReference type="Pfam" id="PF00990">
    <property type="entry name" value="GGDEF"/>
    <property type="match status" value="1"/>
</dbReference>
<comment type="caution">
    <text evidence="6">The sequence shown here is derived from an EMBL/GenBank/DDBJ whole genome shotgun (WGS) entry which is preliminary data.</text>
</comment>
<feature type="domain" description="GGDEF" evidence="5">
    <location>
        <begin position="220"/>
        <end position="353"/>
    </location>
</feature>
<feature type="transmembrane region" description="Helical" evidence="4">
    <location>
        <begin position="52"/>
        <end position="70"/>
    </location>
</feature>
<evidence type="ECO:0000256" key="2">
    <source>
        <dbReference type="ARBA" id="ARBA00012528"/>
    </source>
</evidence>
<feature type="transmembrane region" description="Helical" evidence="4">
    <location>
        <begin position="127"/>
        <end position="146"/>
    </location>
</feature>
<dbReference type="Pfam" id="PF20966">
    <property type="entry name" value="MASE6"/>
    <property type="match status" value="1"/>
</dbReference>
<evidence type="ECO:0000256" key="1">
    <source>
        <dbReference type="ARBA" id="ARBA00001946"/>
    </source>
</evidence>
<sequence length="366" mass="40620">MKTPQHPDLGASLEQSRSGLRDTHRRSLMRALFLVTGSALVIFGSLQIFNGYLWLAAGEFVASGVLFLGVARINRTPHLQGWIYGYLVTGFSFFLLIMLVPDASVTAFVWVLMMPVLAYLLLGKKEGFFLSVPFMVAGCVAFYFHLEFIANARSMIDLLNMVLCAVLMLGFIHLYETRREEAERKLFTLAQTDGLTGLSNRASFQSILGRTLAESKRSGSGFALVIMDIDYFKIVNDTMGHDAGDQVLRDISRRLTERLRTTDSVGRLGGEEFGLILRDVKPEDSFELMDELRQRIADSELCYGEAVIRVTASFGIAHYPDHGTEAETLFRTADRCLFSCKRAGRNMVARAGVSAVKGSRIADGPV</sequence>
<dbReference type="GO" id="GO:0052621">
    <property type="term" value="F:diguanylate cyclase activity"/>
    <property type="evidence" value="ECO:0007669"/>
    <property type="project" value="UniProtKB-EC"/>
</dbReference>
<comment type="catalytic activity">
    <reaction evidence="3">
        <text>2 GTP = 3',3'-c-di-GMP + 2 diphosphate</text>
        <dbReference type="Rhea" id="RHEA:24898"/>
        <dbReference type="ChEBI" id="CHEBI:33019"/>
        <dbReference type="ChEBI" id="CHEBI:37565"/>
        <dbReference type="ChEBI" id="CHEBI:58805"/>
        <dbReference type="EC" id="2.7.7.65"/>
    </reaction>
</comment>
<dbReference type="InterPro" id="IPR029787">
    <property type="entry name" value="Nucleotide_cyclase"/>
</dbReference>
<name>A0A4U6R5C2_9GAMM</name>
<keyword evidence="4" id="KW-0812">Transmembrane</keyword>
<protein>
    <recommendedName>
        <fullName evidence="2">diguanylate cyclase</fullName>
        <ecNumber evidence="2">2.7.7.65</ecNumber>
    </recommendedName>
</protein>
<dbReference type="OrthoDB" id="9812260at2"/>
<dbReference type="InterPro" id="IPR050469">
    <property type="entry name" value="Diguanylate_Cyclase"/>
</dbReference>
<feature type="transmembrane region" description="Helical" evidence="4">
    <location>
        <begin position="158"/>
        <end position="175"/>
    </location>
</feature>
<dbReference type="EMBL" id="SZYH01000001">
    <property type="protein sequence ID" value="TKV69044.1"/>
    <property type="molecule type" value="Genomic_DNA"/>
</dbReference>
<evidence type="ECO:0000256" key="4">
    <source>
        <dbReference type="SAM" id="Phobius"/>
    </source>
</evidence>
<evidence type="ECO:0000313" key="6">
    <source>
        <dbReference type="EMBL" id="TKV69044.1"/>
    </source>
</evidence>
<gene>
    <name evidence="6" type="ORF">FDP08_13560</name>
</gene>
<dbReference type="AlphaFoldDB" id="A0A4U6R5C2"/>
<dbReference type="SMART" id="SM00267">
    <property type="entry name" value="GGDEF"/>
    <property type="match status" value="1"/>
</dbReference>
<comment type="cofactor">
    <cofactor evidence="1">
        <name>Mg(2+)</name>
        <dbReference type="ChEBI" id="CHEBI:18420"/>
    </cofactor>
</comment>
<feature type="transmembrane region" description="Helical" evidence="4">
    <location>
        <begin position="105"/>
        <end position="122"/>
    </location>
</feature>
<dbReference type="InterPro" id="IPR048435">
    <property type="entry name" value="MASE6"/>
</dbReference>
<evidence type="ECO:0000313" key="7">
    <source>
        <dbReference type="Proteomes" id="UP000308488"/>
    </source>
</evidence>
<keyword evidence="7" id="KW-1185">Reference proteome</keyword>
<reference evidence="6 7" key="1">
    <citation type="submission" date="2019-05" db="EMBL/GenBank/DDBJ databases">
        <title>Marinobacter panjinensis sp. nov., a moderately halophilic bacterium isolated from sea tidal flat environment.</title>
        <authorList>
            <person name="Yang W."/>
            <person name="An M."/>
            <person name="He W."/>
            <person name="Luo X."/>
            <person name="Zhu L."/>
            <person name="Chen G."/>
            <person name="Zhang Y."/>
            <person name="Wang Y."/>
        </authorList>
    </citation>
    <scope>NUCLEOTIDE SEQUENCE [LARGE SCALE GENOMIC DNA]</scope>
    <source>
        <strain evidence="6 7">PJ-16</strain>
    </source>
</reference>
<dbReference type="NCBIfam" id="TIGR00254">
    <property type="entry name" value="GGDEF"/>
    <property type="match status" value="1"/>
</dbReference>
<keyword evidence="4" id="KW-1133">Transmembrane helix</keyword>
<dbReference type="SUPFAM" id="SSF55073">
    <property type="entry name" value="Nucleotide cyclase"/>
    <property type="match status" value="1"/>
</dbReference>
<dbReference type="CDD" id="cd01949">
    <property type="entry name" value="GGDEF"/>
    <property type="match status" value="1"/>
</dbReference>
<proteinExistence type="predicted"/>
<dbReference type="Gene3D" id="3.30.70.270">
    <property type="match status" value="1"/>
</dbReference>
<dbReference type="FunFam" id="3.30.70.270:FF:000001">
    <property type="entry name" value="Diguanylate cyclase domain protein"/>
    <property type="match status" value="1"/>
</dbReference>
<dbReference type="InterPro" id="IPR000160">
    <property type="entry name" value="GGDEF_dom"/>
</dbReference>
<dbReference type="PROSITE" id="PS50887">
    <property type="entry name" value="GGDEF"/>
    <property type="match status" value="1"/>
</dbReference>
<organism evidence="6 7">
    <name type="scientific">Marinobacter panjinensis</name>
    <dbReference type="NCBI Taxonomy" id="2576384"/>
    <lineage>
        <taxon>Bacteria</taxon>
        <taxon>Pseudomonadati</taxon>
        <taxon>Pseudomonadota</taxon>
        <taxon>Gammaproteobacteria</taxon>
        <taxon>Pseudomonadales</taxon>
        <taxon>Marinobacteraceae</taxon>
        <taxon>Marinobacter</taxon>
    </lineage>
</organism>
<dbReference type="PANTHER" id="PTHR45138">
    <property type="entry name" value="REGULATORY COMPONENTS OF SENSORY TRANSDUCTION SYSTEM"/>
    <property type="match status" value="1"/>
</dbReference>
<dbReference type="RefSeq" id="WP_137436662.1">
    <property type="nucleotide sequence ID" value="NZ_JANRHC010000002.1"/>
</dbReference>